<dbReference type="InterPro" id="IPR001563">
    <property type="entry name" value="Peptidase_S10"/>
</dbReference>
<sequence length="497" mass="53972">MADEQSSQQQTTQAADEVITAPAEKRLDLPAAASKDLAWEADGQRIDYTATAAHLDVRTDTGSLIGKMFSLSYVAKPEGESADRPVTFCYNGGPGSSSVPVNLGGIGPRRVATDGTAHLSLPARVEDNPHTLLRQSDLVFLDALGTGYSAIAEGVDPKTVWGVDGDADAFARAIVAWLTANHRWGSPVYLFGESYGTIRNAVLMRVLGEKSVPVRGVIMLSAIFDWVQTLPGEDLYYLGMLPTFAATARYFGRAGKGADEAQWFEDAMDFTERVYAPALLRGDRLPAREKASVARRISKLIGLPAEQIERCNLRIDLDTFRRSLLADEGLVTGRLDMRFTSAAPLPVQGSTSFFAAEDPADDAVEGVWHAAFRAHLDEVGFAGAPTYLVSNYSKVGVAWNWTHEEPGTGEPATAPNVTYDIAVAMKRNPTMRLLILGGRYDAATTYWNVVHDMSCLFLPPALKERVSYRLYGCGHMAYVDAPTLEAMGADLAEFYAK</sequence>
<dbReference type="Pfam" id="PF00450">
    <property type="entry name" value="Peptidase_S10"/>
    <property type="match status" value="1"/>
</dbReference>
<feature type="region of interest" description="Disordered" evidence="1">
    <location>
        <begin position="1"/>
        <end position="23"/>
    </location>
</feature>
<feature type="compositionally biased region" description="Low complexity" evidence="1">
    <location>
        <begin position="1"/>
        <end position="17"/>
    </location>
</feature>
<dbReference type="SUPFAM" id="SSF53474">
    <property type="entry name" value="alpha/beta-Hydrolases"/>
    <property type="match status" value="1"/>
</dbReference>
<evidence type="ECO:0000313" key="3">
    <source>
        <dbReference type="Proteomes" id="UP000824133"/>
    </source>
</evidence>
<comment type="caution">
    <text evidence="2">The sequence shown here is derived from an EMBL/GenBank/DDBJ whole genome shotgun (WGS) entry which is preliminary data.</text>
</comment>
<evidence type="ECO:0000313" key="2">
    <source>
        <dbReference type="EMBL" id="HIY79528.1"/>
    </source>
</evidence>
<accession>A0A9D2CG48</accession>
<dbReference type="InterPro" id="IPR029058">
    <property type="entry name" value="AB_hydrolase_fold"/>
</dbReference>
<organism evidence="2 3">
    <name type="scientific">Candidatus Olsenella excrementavium</name>
    <dbReference type="NCBI Taxonomy" id="2838709"/>
    <lineage>
        <taxon>Bacteria</taxon>
        <taxon>Bacillati</taxon>
        <taxon>Actinomycetota</taxon>
        <taxon>Coriobacteriia</taxon>
        <taxon>Coriobacteriales</taxon>
        <taxon>Atopobiaceae</taxon>
        <taxon>Olsenella</taxon>
    </lineage>
</organism>
<proteinExistence type="predicted"/>
<evidence type="ECO:0000256" key="1">
    <source>
        <dbReference type="SAM" id="MobiDB-lite"/>
    </source>
</evidence>
<dbReference type="GO" id="GO:0006508">
    <property type="term" value="P:proteolysis"/>
    <property type="evidence" value="ECO:0007669"/>
    <property type="project" value="InterPro"/>
</dbReference>
<reference evidence="2" key="2">
    <citation type="submission" date="2021-04" db="EMBL/GenBank/DDBJ databases">
        <authorList>
            <person name="Gilroy R."/>
        </authorList>
    </citation>
    <scope>NUCLEOTIDE SEQUENCE</scope>
    <source>
        <strain evidence="2">ChiHjej10B9-743</strain>
    </source>
</reference>
<dbReference type="AlphaFoldDB" id="A0A9D2CG48"/>
<gene>
    <name evidence="2" type="ORF">IAA42_03735</name>
</gene>
<dbReference type="GO" id="GO:0004185">
    <property type="term" value="F:serine-type carboxypeptidase activity"/>
    <property type="evidence" value="ECO:0007669"/>
    <property type="project" value="InterPro"/>
</dbReference>
<dbReference type="Proteomes" id="UP000824133">
    <property type="component" value="Unassembled WGS sequence"/>
</dbReference>
<dbReference type="Gene3D" id="3.40.50.1820">
    <property type="entry name" value="alpha/beta hydrolase"/>
    <property type="match status" value="1"/>
</dbReference>
<name>A0A9D2CG48_9ACTN</name>
<protein>
    <submittedName>
        <fullName evidence="2">Peptidase S10</fullName>
    </submittedName>
</protein>
<dbReference type="EMBL" id="DXCP01000028">
    <property type="protein sequence ID" value="HIY79528.1"/>
    <property type="molecule type" value="Genomic_DNA"/>
</dbReference>
<reference evidence="2" key="1">
    <citation type="journal article" date="2021" name="PeerJ">
        <title>Extensive microbial diversity within the chicken gut microbiome revealed by metagenomics and culture.</title>
        <authorList>
            <person name="Gilroy R."/>
            <person name="Ravi A."/>
            <person name="Getino M."/>
            <person name="Pursley I."/>
            <person name="Horton D.L."/>
            <person name="Alikhan N.F."/>
            <person name="Baker D."/>
            <person name="Gharbi K."/>
            <person name="Hall N."/>
            <person name="Watson M."/>
            <person name="Adriaenssens E.M."/>
            <person name="Foster-Nyarko E."/>
            <person name="Jarju S."/>
            <person name="Secka A."/>
            <person name="Antonio M."/>
            <person name="Oren A."/>
            <person name="Chaudhuri R.R."/>
            <person name="La Ragione R."/>
            <person name="Hildebrand F."/>
            <person name="Pallen M.J."/>
        </authorList>
    </citation>
    <scope>NUCLEOTIDE SEQUENCE</scope>
    <source>
        <strain evidence="2">ChiHjej10B9-743</strain>
    </source>
</reference>